<sequence length="66" mass="7617">MSIQEPQTIINQAERLEQSITKNERRSGAHIHEVMKKILQQLEGSKVNQERAEKVKTEEECRAKGT</sequence>
<dbReference type="WBParaSite" id="Csp11.Scaffold628.g7420.t1">
    <property type="protein sequence ID" value="Csp11.Scaffold628.g7420.t1"/>
    <property type="gene ID" value="Csp11.Scaffold628.g7420"/>
</dbReference>
<name>A0A1I7TMK8_9PELO</name>
<keyword evidence="2" id="KW-1185">Reference proteome</keyword>
<dbReference type="AlphaFoldDB" id="A0A1I7TMK8"/>
<proteinExistence type="predicted"/>
<evidence type="ECO:0000313" key="2">
    <source>
        <dbReference type="Proteomes" id="UP000095282"/>
    </source>
</evidence>
<feature type="region of interest" description="Disordered" evidence="1">
    <location>
        <begin position="45"/>
        <end position="66"/>
    </location>
</feature>
<feature type="compositionally biased region" description="Basic and acidic residues" evidence="1">
    <location>
        <begin position="48"/>
        <end position="66"/>
    </location>
</feature>
<dbReference type="Proteomes" id="UP000095282">
    <property type="component" value="Unplaced"/>
</dbReference>
<organism evidence="2 3">
    <name type="scientific">Caenorhabditis tropicalis</name>
    <dbReference type="NCBI Taxonomy" id="1561998"/>
    <lineage>
        <taxon>Eukaryota</taxon>
        <taxon>Metazoa</taxon>
        <taxon>Ecdysozoa</taxon>
        <taxon>Nematoda</taxon>
        <taxon>Chromadorea</taxon>
        <taxon>Rhabditida</taxon>
        <taxon>Rhabditina</taxon>
        <taxon>Rhabditomorpha</taxon>
        <taxon>Rhabditoidea</taxon>
        <taxon>Rhabditidae</taxon>
        <taxon>Peloderinae</taxon>
        <taxon>Caenorhabditis</taxon>
    </lineage>
</organism>
<protein>
    <submittedName>
        <fullName evidence="3">VbhA domain-containing protein</fullName>
    </submittedName>
</protein>
<reference evidence="3" key="1">
    <citation type="submission" date="2016-11" db="UniProtKB">
        <authorList>
            <consortium name="WormBaseParasite"/>
        </authorList>
    </citation>
    <scope>IDENTIFICATION</scope>
</reference>
<evidence type="ECO:0000256" key="1">
    <source>
        <dbReference type="SAM" id="MobiDB-lite"/>
    </source>
</evidence>
<accession>A0A1I7TMK8</accession>
<evidence type="ECO:0000313" key="3">
    <source>
        <dbReference type="WBParaSite" id="Csp11.Scaffold628.g7420.t1"/>
    </source>
</evidence>